<evidence type="ECO:0000256" key="2">
    <source>
        <dbReference type="ARBA" id="ARBA00023125"/>
    </source>
</evidence>
<evidence type="ECO:0000313" key="6">
    <source>
        <dbReference type="Proteomes" id="UP000494363"/>
    </source>
</evidence>
<dbReference type="GO" id="GO:0003700">
    <property type="term" value="F:DNA-binding transcription factor activity"/>
    <property type="evidence" value="ECO:0007669"/>
    <property type="project" value="InterPro"/>
</dbReference>
<evidence type="ECO:0000313" key="5">
    <source>
        <dbReference type="EMBL" id="CAB3748534.1"/>
    </source>
</evidence>
<dbReference type="Proteomes" id="UP000494363">
    <property type="component" value="Unassembled WGS sequence"/>
</dbReference>
<evidence type="ECO:0000256" key="1">
    <source>
        <dbReference type="ARBA" id="ARBA00023015"/>
    </source>
</evidence>
<reference evidence="5 6" key="1">
    <citation type="submission" date="2020-04" db="EMBL/GenBank/DDBJ databases">
        <authorList>
            <person name="De Canck E."/>
        </authorList>
    </citation>
    <scope>NUCLEOTIDE SEQUENCE [LARGE SCALE GENOMIC DNA]</scope>
    <source>
        <strain evidence="5 6">LMG 29542</strain>
    </source>
</reference>
<dbReference type="InterPro" id="IPR036388">
    <property type="entry name" value="WH-like_DNA-bd_sf"/>
</dbReference>
<sequence>MVYIHTEIEATFAQSLPDDDCFAIRQAARYVSQLYDRHLGKAGLKITQYSIMHRLQRRPGITMKELAESMVMERTTLVRAIQPLQRDGLVQSEVSETDRRALKMSLTPAGLVRLEAAASHWYAAQDEFEKHFGTQRAALLRQELFDLTKKPV</sequence>
<dbReference type="GO" id="GO:0003677">
    <property type="term" value="F:DNA binding"/>
    <property type="evidence" value="ECO:0007669"/>
    <property type="project" value="UniProtKB-KW"/>
</dbReference>
<feature type="domain" description="HTH marR-type" evidence="4">
    <location>
        <begin position="17"/>
        <end position="149"/>
    </location>
</feature>
<gene>
    <name evidence="5" type="ORF">LMG29542_00696</name>
</gene>
<dbReference type="EMBL" id="CADIKH010000003">
    <property type="protein sequence ID" value="CAB3748534.1"/>
    <property type="molecule type" value="Genomic_DNA"/>
</dbReference>
<keyword evidence="2" id="KW-0238">DNA-binding</keyword>
<keyword evidence="1" id="KW-0805">Transcription regulation</keyword>
<dbReference type="SMART" id="SM00347">
    <property type="entry name" value="HTH_MARR"/>
    <property type="match status" value="1"/>
</dbReference>
<evidence type="ECO:0000256" key="3">
    <source>
        <dbReference type="ARBA" id="ARBA00023163"/>
    </source>
</evidence>
<dbReference type="AlphaFoldDB" id="A0A6J5D5D3"/>
<dbReference type="PANTHER" id="PTHR42756:SF1">
    <property type="entry name" value="TRANSCRIPTIONAL REPRESSOR OF EMRAB OPERON"/>
    <property type="match status" value="1"/>
</dbReference>
<dbReference type="PANTHER" id="PTHR42756">
    <property type="entry name" value="TRANSCRIPTIONAL REGULATOR, MARR"/>
    <property type="match status" value="1"/>
</dbReference>
<keyword evidence="6" id="KW-1185">Reference proteome</keyword>
<dbReference type="SUPFAM" id="SSF46785">
    <property type="entry name" value="Winged helix' DNA-binding domain"/>
    <property type="match status" value="1"/>
</dbReference>
<dbReference type="RefSeq" id="WP_175225061.1">
    <property type="nucleotide sequence ID" value="NZ_CADIKH010000003.1"/>
</dbReference>
<name>A0A6J5D5D3_9BURK</name>
<organism evidence="5 6">
    <name type="scientific">Paraburkholderia humisilvae</name>
    <dbReference type="NCBI Taxonomy" id="627669"/>
    <lineage>
        <taxon>Bacteria</taxon>
        <taxon>Pseudomonadati</taxon>
        <taxon>Pseudomonadota</taxon>
        <taxon>Betaproteobacteria</taxon>
        <taxon>Burkholderiales</taxon>
        <taxon>Burkholderiaceae</taxon>
        <taxon>Paraburkholderia</taxon>
    </lineage>
</organism>
<dbReference type="PROSITE" id="PS50995">
    <property type="entry name" value="HTH_MARR_2"/>
    <property type="match status" value="1"/>
</dbReference>
<keyword evidence="3" id="KW-0804">Transcription</keyword>
<dbReference type="Pfam" id="PF12802">
    <property type="entry name" value="MarR_2"/>
    <property type="match status" value="1"/>
</dbReference>
<proteinExistence type="predicted"/>
<dbReference type="Gene3D" id="1.10.10.10">
    <property type="entry name" value="Winged helix-like DNA-binding domain superfamily/Winged helix DNA-binding domain"/>
    <property type="match status" value="1"/>
</dbReference>
<accession>A0A6J5D5D3</accession>
<dbReference type="PRINTS" id="PR00598">
    <property type="entry name" value="HTHMARR"/>
</dbReference>
<protein>
    <recommendedName>
        <fullName evidence="4">HTH marR-type domain-containing protein</fullName>
    </recommendedName>
</protein>
<dbReference type="InterPro" id="IPR000835">
    <property type="entry name" value="HTH_MarR-typ"/>
</dbReference>
<evidence type="ECO:0000259" key="4">
    <source>
        <dbReference type="PROSITE" id="PS50995"/>
    </source>
</evidence>
<dbReference type="InterPro" id="IPR036390">
    <property type="entry name" value="WH_DNA-bd_sf"/>
</dbReference>